<gene>
    <name evidence="1" type="ORF">M9Y10_006151</name>
</gene>
<dbReference type="SUPFAM" id="SSF48403">
    <property type="entry name" value="Ankyrin repeat"/>
    <property type="match status" value="1"/>
</dbReference>
<name>A0ABR2JDX5_9EUKA</name>
<sequence length="369" mass="44365">MEIQEYLNHMKEIQQSLLKYIEEDKNDEENFHNLSKIFHEQKIRHHRHKLKSLFHLIVQISNNHRRPPGFFDKISMVLLKFRNKINKHFSNFEIFNIFKSNKRIILLLFEENILKMDESIALSMTHFPYLDACYPQYFFNEIKPFLTEEMIEKITPQISDNFEEKRKIGESHHRLCEMIRNDKVKEFTKYAKKEQLSLDAKIEPSIFETNSFLIDKKPTLIQYASFFGSIQILKHLLSNHVSVNSSVWLYAVHCQNPELLLLFKDNHHNPKYKSYEECVKESIKCHHNELAKYLQENFVQKEKNKSVDLFSGSLKYYNFMFIENDFSNTSGFYDLCKYDYFPIVHELMKTKDIFGERNKSNKRTIFIPN</sequence>
<evidence type="ECO:0008006" key="3">
    <source>
        <dbReference type="Google" id="ProtNLM"/>
    </source>
</evidence>
<protein>
    <recommendedName>
        <fullName evidence="3">DUF3447 domain-containing protein</fullName>
    </recommendedName>
</protein>
<dbReference type="PANTHER" id="PTHR24159:SF5">
    <property type="entry name" value="ANK_REP_REGION DOMAIN-CONTAINING PROTEIN"/>
    <property type="match status" value="1"/>
</dbReference>
<dbReference type="InterPro" id="IPR036770">
    <property type="entry name" value="Ankyrin_rpt-contain_sf"/>
</dbReference>
<accession>A0ABR2JDX5</accession>
<dbReference type="PANTHER" id="PTHR24159">
    <property type="match status" value="1"/>
</dbReference>
<organism evidence="1 2">
    <name type="scientific">Tritrichomonas musculus</name>
    <dbReference type="NCBI Taxonomy" id="1915356"/>
    <lineage>
        <taxon>Eukaryota</taxon>
        <taxon>Metamonada</taxon>
        <taxon>Parabasalia</taxon>
        <taxon>Tritrichomonadida</taxon>
        <taxon>Tritrichomonadidae</taxon>
        <taxon>Tritrichomonas</taxon>
    </lineage>
</organism>
<keyword evidence="2" id="KW-1185">Reference proteome</keyword>
<evidence type="ECO:0000313" key="2">
    <source>
        <dbReference type="Proteomes" id="UP001470230"/>
    </source>
</evidence>
<dbReference type="Proteomes" id="UP001470230">
    <property type="component" value="Unassembled WGS sequence"/>
</dbReference>
<proteinExistence type="predicted"/>
<evidence type="ECO:0000313" key="1">
    <source>
        <dbReference type="EMBL" id="KAK8875970.1"/>
    </source>
</evidence>
<comment type="caution">
    <text evidence="1">The sequence shown here is derived from an EMBL/GenBank/DDBJ whole genome shotgun (WGS) entry which is preliminary data.</text>
</comment>
<reference evidence="1 2" key="1">
    <citation type="submission" date="2024-04" db="EMBL/GenBank/DDBJ databases">
        <title>Tritrichomonas musculus Genome.</title>
        <authorList>
            <person name="Alves-Ferreira E."/>
            <person name="Grigg M."/>
            <person name="Lorenzi H."/>
            <person name="Galac M."/>
        </authorList>
    </citation>
    <scope>NUCLEOTIDE SEQUENCE [LARGE SCALE GENOMIC DNA]</scope>
    <source>
        <strain evidence="1 2">EAF2021</strain>
    </source>
</reference>
<dbReference type="EMBL" id="JAPFFF010000012">
    <property type="protein sequence ID" value="KAK8875970.1"/>
    <property type="molecule type" value="Genomic_DNA"/>
</dbReference>